<dbReference type="AlphaFoldDB" id="A0A6I6IJC9"/>
<keyword evidence="8" id="KW-0223">Dioxygenase</keyword>
<keyword evidence="6" id="KW-0411">Iron-sulfur</keyword>
<dbReference type="PANTHER" id="PTHR43756:SF5">
    <property type="entry name" value="CHOLINE MONOOXYGENASE, CHLOROPLASTIC"/>
    <property type="match status" value="1"/>
</dbReference>
<evidence type="ECO:0000313" key="8">
    <source>
        <dbReference type="EMBL" id="QGX96939.1"/>
    </source>
</evidence>
<organism evidence="8 9">
    <name type="scientific">Roseovarius faecimaris</name>
    <dbReference type="NCBI Taxonomy" id="2494550"/>
    <lineage>
        <taxon>Bacteria</taxon>
        <taxon>Pseudomonadati</taxon>
        <taxon>Pseudomonadota</taxon>
        <taxon>Alphaproteobacteria</taxon>
        <taxon>Rhodobacterales</taxon>
        <taxon>Roseobacteraceae</taxon>
        <taxon>Roseovarius</taxon>
    </lineage>
</organism>
<accession>A0A6I6IJC9</accession>
<evidence type="ECO:0000256" key="1">
    <source>
        <dbReference type="ARBA" id="ARBA00001962"/>
    </source>
</evidence>
<keyword evidence="9" id="KW-1185">Reference proteome</keyword>
<dbReference type="Pfam" id="PF00355">
    <property type="entry name" value="Rieske"/>
    <property type="match status" value="1"/>
</dbReference>
<dbReference type="PROSITE" id="PS51296">
    <property type="entry name" value="RIESKE"/>
    <property type="match status" value="1"/>
</dbReference>
<sequence length="400" mass="46039">MQTRSDTEAVPSDWDRRGLPAWSFFNPELLELEKDMLFRRHWQLVCHVSDISEPGEFITLDVVGERALVVRGQDGVVRAFHNLCRHRGSRVVAEERGRCKSAIICPFHGWVYNLDGTLRGAAQPQSLPELDPIEMGLKPIEMDIWQGFVFVRFQPGPQPPMHQVLARFDDEIAQYALESLEPTGDGFYTEEIEANWKCVRDVDNEGYHVPMAHPGLQDLYGPNYFDEPFEEGTSRSFASFREGNGRLWSVRAYKALMEPPPRLDDDHRNAWLYVGMFPNAVFGFYPDSVIFYQEFPVVNGLTVQRSATYKYKGEDRRMRLARYLSGRIDRLTSEEDIQLIKWTWEAAFSSGYEGYLLSDLEYGVKTYHDVLRGFFPILKEDEPAEGTVAARNAELLELTD</sequence>
<dbReference type="InterPro" id="IPR017941">
    <property type="entry name" value="Rieske_2Fe-2S"/>
</dbReference>
<dbReference type="Gene3D" id="2.102.10.10">
    <property type="entry name" value="Rieske [2Fe-2S] iron-sulphur domain"/>
    <property type="match status" value="1"/>
</dbReference>
<reference evidence="9" key="1">
    <citation type="submission" date="2018-12" db="EMBL/GenBank/DDBJ databases">
        <title>Complete genome sequence of Roseovarius sp. MME-070.</title>
        <authorList>
            <person name="Nam Y.-D."/>
            <person name="Kang J."/>
            <person name="Chung W.-H."/>
            <person name="Park Y.S."/>
        </authorList>
    </citation>
    <scope>NUCLEOTIDE SEQUENCE [LARGE SCALE GENOMIC DNA]</scope>
    <source>
        <strain evidence="9">MME-070</strain>
    </source>
</reference>
<keyword evidence="4" id="KW-0560">Oxidoreductase</keyword>
<dbReference type="GO" id="GO:0005506">
    <property type="term" value="F:iron ion binding"/>
    <property type="evidence" value="ECO:0007669"/>
    <property type="project" value="InterPro"/>
</dbReference>
<dbReference type="OrthoDB" id="7456916at2"/>
<evidence type="ECO:0000256" key="2">
    <source>
        <dbReference type="ARBA" id="ARBA00022714"/>
    </source>
</evidence>
<dbReference type="PANTHER" id="PTHR43756">
    <property type="entry name" value="CHOLINE MONOOXYGENASE, CHLOROPLASTIC"/>
    <property type="match status" value="1"/>
</dbReference>
<dbReference type="InterPro" id="IPR036922">
    <property type="entry name" value="Rieske_2Fe-2S_sf"/>
</dbReference>
<dbReference type="Proteomes" id="UP000428330">
    <property type="component" value="Chromosome"/>
</dbReference>
<dbReference type="KEGG" id="rom:EI983_01040"/>
<dbReference type="GO" id="GO:0051213">
    <property type="term" value="F:dioxygenase activity"/>
    <property type="evidence" value="ECO:0007669"/>
    <property type="project" value="UniProtKB-KW"/>
</dbReference>
<proteinExistence type="predicted"/>
<keyword evidence="2" id="KW-0001">2Fe-2S</keyword>
<dbReference type="GO" id="GO:0051537">
    <property type="term" value="F:2 iron, 2 sulfur cluster binding"/>
    <property type="evidence" value="ECO:0007669"/>
    <property type="project" value="UniProtKB-KW"/>
</dbReference>
<dbReference type="Gene3D" id="3.90.380.10">
    <property type="entry name" value="Naphthalene 1,2-dioxygenase Alpha Subunit, Chain A, domain 1"/>
    <property type="match status" value="1"/>
</dbReference>
<dbReference type="InterPro" id="IPR001663">
    <property type="entry name" value="Rng_hydr_dOase-A"/>
</dbReference>
<dbReference type="Pfam" id="PF00848">
    <property type="entry name" value="Ring_hydroxyl_A"/>
    <property type="match status" value="1"/>
</dbReference>
<dbReference type="PRINTS" id="PR00090">
    <property type="entry name" value="RNGDIOXGNASE"/>
</dbReference>
<protein>
    <submittedName>
        <fullName evidence="8">Aromatic ring-hydroxylating dioxygenase subunit alpha</fullName>
    </submittedName>
</protein>
<dbReference type="CDD" id="cd03469">
    <property type="entry name" value="Rieske_RO_Alpha_N"/>
    <property type="match status" value="1"/>
</dbReference>
<dbReference type="SUPFAM" id="SSF50022">
    <property type="entry name" value="ISP domain"/>
    <property type="match status" value="1"/>
</dbReference>
<evidence type="ECO:0000313" key="9">
    <source>
        <dbReference type="Proteomes" id="UP000428330"/>
    </source>
</evidence>
<dbReference type="RefSeq" id="WP_157705443.1">
    <property type="nucleotide sequence ID" value="NZ_CP034348.1"/>
</dbReference>
<gene>
    <name evidence="8" type="ORF">EI983_01040</name>
</gene>
<evidence type="ECO:0000256" key="4">
    <source>
        <dbReference type="ARBA" id="ARBA00023002"/>
    </source>
</evidence>
<dbReference type="CDD" id="cd00680">
    <property type="entry name" value="RHO_alpha_C"/>
    <property type="match status" value="1"/>
</dbReference>
<evidence type="ECO:0000256" key="3">
    <source>
        <dbReference type="ARBA" id="ARBA00022723"/>
    </source>
</evidence>
<dbReference type="InterPro" id="IPR015879">
    <property type="entry name" value="Ring_hydroxy_dOase_asu_C_dom"/>
</dbReference>
<dbReference type="SUPFAM" id="SSF55961">
    <property type="entry name" value="Bet v1-like"/>
    <property type="match status" value="1"/>
</dbReference>
<dbReference type="EMBL" id="CP034348">
    <property type="protein sequence ID" value="QGX96939.1"/>
    <property type="molecule type" value="Genomic_DNA"/>
</dbReference>
<keyword evidence="5" id="KW-0408">Iron</keyword>
<comment type="cofactor">
    <cofactor evidence="1">
        <name>Fe cation</name>
        <dbReference type="ChEBI" id="CHEBI:24875"/>
    </cofactor>
</comment>
<feature type="domain" description="Rieske" evidence="7">
    <location>
        <begin position="43"/>
        <end position="151"/>
    </location>
</feature>
<keyword evidence="3" id="KW-0479">Metal-binding</keyword>
<name>A0A6I6IJC9_9RHOB</name>
<evidence type="ECO:0000256" key="6">
    <source>
        <dbReference type="ARBA" id="ARBA00023014"/>
    </source>
</evidence>
<evidence type="ECO:0000256" key="5">
    <source>
        <dbReference type="ARBA" id="ARBA00023004"/>
    </source>
</evidence>
<evidence type="ECO:0000259" key="7">
    <source>
        <dbReference type="PROSITE" id="PS51296"/>
    </source>
</evidence>